<proteinExistence type="predicted"/>
<dbReference type="SUPFAM" id="SSF52821">
    <property type="entry name" value="Rhodanese/Cell cycle control phosphatase"/>
    <property type="match status" value="1"/>
</dbReference>
<dbReference type="EMBL" id="CP009888">
    <property type="protein sequence ID" value="AIY66098.1"/>
    <property type="molecule type" value="Genomic_DNA"/>
</dbReference>
<dbReference type="PROSITE" id="PS50206">
    <property type="entry name" value="RHODANESE_3"/>
    <property type="match status" value="1"/>
</dbReference>
<dbReference type="AlphaFoldDB" id="A0A0A7EHU9"/>
<keyword evidence="1" id="KW-1133">Transmembrane helix</keyword>
<dbReference type="InterPro" id="IPR001763">
    <property type="entry name" value="Rhodanese-like_dom"/>
</dbReference>
<feature type="domain" description="Rhodanese" evidence="2">
    <location>
        <begin position="50"/>
        <end position="141"/>
    </location>
</feature>
<accession>A0A0A7EHU9</accession>
<dbReference type="SMART" id="SM00450">
    <property type="entry name" value="RHOD"/>
    <property type="match status" value="1"/>
</dbReference>
<reference evidence="3 4" key="1">
    <citation type="submission" date="2014-11" db="EMBL/GenBank/DDBJ databases">
        <title>Complete Genome Sequence of Pseudoalteromonas sp. Strain OCN003 Isolated from Kaneohe Bay, Oahu, Hawaii.</title>
        <authorList>
            <person name="Beurmann S."/>
            <person name="Videau P."/>
            <person name="Ushijima B."/>
            <person name="Smith A.M."/>
            <person name="Aeby G.S."/>
            <person name="Callahan S.M."/>
            <person name="Belcaid M."/>
        </authorList>
    </citation>
    <scope>NUCLEOTIDE SEQUENCE [LARGE SCALE GENOMIC DNA]</scope>
    <source>
        <strain evidence="3 4">OCN003</strain>
    </source>
</reference>
<keyword evidence="1" id="KW-0472">Membrane</keyword>
<dbReference type="PANTHER" id="PTHR43031:SF18">
    <property type="entry name" value="RHODANESE-RELATED SULFURTRANSFERASES"/>
    <property type="match status" value="1"/>
</dbReference>
<dbReference type="Pfam" id="PF00581">
    <property type="entry name" value="Rhodanese"/>
    <property type="match status" value="1"/>
</dbReference>
<gene>
    <name evidence="3" type="ORF">OM33_13970</name>
</gene>
<keyword evidence="1" id="KW-0812">Transmembrane</keyword>
<protein>
    <recommendedName>
        <fullName evidence="2">Rhodanese domain-containing protein</fullName>
    </recommendedName>
</protein>
<evidence type="ECO:0000256" key="1">
    <source>
        <dbReference type="SAM" id="Phobius"/>
    </source>
</evidence>
<organism evidence="3 4">
    <name type="scientific">Pseudoalteromonas piratica</name>
    <dbReference type="NCBI Taxonomy" id="1348114"/>
    <lineage>
        <taxon>Bacteria</taxon>
        <taxon>Pseudomonadati</taxon>
        <taxon>Pseudomonadota</taxon>
        <taxon>Gammaproteobacteria</taxon>
        <taxon>Alteromonadales</taxon>
        <taxon>Pseudoalteromonadaceae</taxon>
        <taxon>Pseudoalteromonas</taxon>
    </lineage>
</organism>
<dbReference type="InterPro" id="IPR050229">
    <property type="entry name" value="GlpE_sulfurtransferase"/>
</dbReference>
<dbReference type="InterPro" id="IPR036873">
    <property type="entry name" value="Rhodanese-like_dom_sf"/>
</dbReference>
<evidence type="ECO:0000313" key="4">
    <source>
        <dbReference type="Proteomes" id="UP000030341"/>
    </source>
</evidence>
<dbReference type="Proteomes" id="UP000030341">
    <property type="component" value="Chromosome 1"/>
</dbReference>
<feature type="transmembrane region" description="Helical" evidence="1">
    <location>
        <begin position="12"/>
        <end position="30"/>
    </location>
</feature>
<dbReference type="CDD" id="cd00158">
    <property type="entry name" value="RHOD"/>
    <property type="match status" value="1"/>
</dbReference>
<dbReference type="KEGG" id="pseo:OM33_13970"/>
<name>A0A0A7EHU9_9GAMM</name>
<dbReference type="eggNOG" id="COG0607">
    <property type="taxonomic scope" value="Bacteria"/>
</dbReference>
<dbReference type="OrthoDB" id="9808735at2"/>
<dbReference type="STRING" id="1348114.OM33_13970"/>
<dbReference type="RefSeq" id="WP_038642593.1">
    <property type="nucleotide sequence ID" value="NZ_CP009888.1"/>
</dbReference>
<evidence type="ECO:0000313" key="3">
    <source>
        <dbReference type="EMBL" id="AIY66098.1"/>
    </source>
</evidence>
<evidence type="ECO:0000259" key="2">
    <source>
        <dbReference type="PROSITE" id="PS50206"/>
    </source>
</evidence>
<keyword evidence="4" id="KW-1185">Reference proteome</keyword>
<sequence>MAQFVEFVTNNLILCLIWVGLLGAIVLGWFKSRFSAIKQVNPQQLTHLVNREDGRVVDIRALKDFNQGHIAGSVHLAAEKAKQGEFVGLEKFKSDPIILVCVSGMTAQSIANGLVKAGYEQVNVLSGGITAWQNANLPLTTGK</sequence>
<dbReference type="HOGENOM" id="CLU_089574_1_5_6"/>
<dbReference type="PANTHER" id="PTHR43031">
    <property type="entry name" value="FAD-DEPENDENT OXIDOREDUCTASE"/>
    <property type="match status" value="1"/>
</dbReference>
<dbReference type="Gene3D" id="3.40.250.10">
    <property type="entry name" value="Rhodanese-like domain"/>
    <property type="match status" value="1"/>
</dbReference>